<dbReference type="Pfam" id="PF00877">
    <property type="entry name" value="NLPC_P60"/>
    <property type="match status" value="3"/>
</dbReference>
<feature type="domain" description="NlpC/P60" evidence="6">
    <location>
        <begin position="208"/>
        <end position="330"/>
    </location>
</feature>
<evidence type="ECO:0000256" key="5">
    <source>
        <dbReference type="SAM" id="SignalP"/>
    </source>
</evidence>
<evidence type="ECO:0000256" key="3">
    <source>
        <dbReference type="ARBA" id="ARBA00022801"/>
    </source>
</evidence>
<protein>
    <submittedName>
        <fullName evidence="7">C40 family peptidase</fullName>
    </submittedName>
</protein>
<dbReference type="Proteomes" id="UP000535491">
    <property type="component" value="Unassembled WGS sequence"/>
</dbReference>
<sequence length="465" mass="52177">MRKKRYLAFVLATSLFVGLPVSVARAEEPDPLGPGETVSSQAKLPSQSKINDVLHSADKYIGTPYQWGADPYSETNRYFDCSSFTQRVFKENGIILKRDSREQSTQGKTVVSVQSPEQFIGDGTEKPKGERLHFDEIRSKLKKGDLIFFDNEEETPNVEKIHHVAIYINEHTLLHATNTYGVNYTYFNEKRKNNIVIVKRMIEESIPPVTQSEIIATGEKYLGTPFSSDPEQQPGTMNASKFVRDVFAEHGIPLPGTANDMSKAGIDIPKDQLKMGDLVFFDNDHDGIITHVAIYVNENKLLHATVSKGVTYTTFSSYWQDAYVKGKRILDLKGPLPLNEEVFKTAVTYVGKKQIEDIEPDENGQPKLVTPDSSKFVQKVFYDHYVGMSRTSNTQQTQGRSVSLSNAVPGDLVFFDSDQDGSSNYVAFYVDSDTILLSSSSEGIKYRTLTESMKKEIMAIRRIGL</sequence>
<evidence type="ECO:0000313" key="8">
    <source>
        <dbReference type="Proteomes" id="UP000535491"/>
    </source>
</evidence>
<keyword evidence="4" id="KW-0788">Thiol protease</keyword>
<feature type="domain" description="NlpC/P60" evidence="6">
    <location>
        <begin position="341"/>
        <end position="464"/>
    </location>
</feature>
<dbReference type="GO" id="GO:0008234">
    <property type="term" value="F:cysteine-type peptidase activity"/>
    <property type="evidence" value="ECO:0007669"/>
    <property type="project" value="UniProtKB-KW"/>
</dbReference>
<dbReference type="GO" id="GO:0006508">
    <property type="term" value="P:proteolysis"/>
    <property type="evidence" value="ECO:0007669"/>
    <property type="project" value="UniProtKB-KW"/>
</dbReference>
<evidence type="ECO:0000313" key="7">
    <source>
        <dbReference type="EMBL" id="MBA4494141.1"/>
    </source>
</evidence>
<dbReference type="InterPro" id="IPR051202">
    <property type="entry name" value="Peptidase_C40"/>
</dbReference>
<dbReference type="EMBL" id="JACEIQ010000005">
    <property type="protein sequence ID" value="MBA4494141.1"/>
    <property type="molecule type" value="Genomic_DNA"/>
</dbReference>
<dbReference type="InterPro" id="IPR000064">
    <property type="entry name" value="NLP_P60_dom"/>
</dbReference>
<evidence type="ECO:0000256" key="4">
    <source>
        <dbReference type="ARBA" id="ARBA00022807"/>
    </source>
</evidence>
<name>A0A7W1WQR0_9BACL</name>
<organism evidence="7 8">
    <name type="scientific">Paenactinomyces guangxiensis</name>
    <dbReference type="NCBI Taxonomy" id="1490290"/>
    <lineage>
        <taxon>Bacteria</taxon>
        <taxon>Bacillati</taxon>
        <taxon>Bacillota</taxon>
        <taxon>Bacilli</taxon>
        <taxon>Bacillales</taxon>
        <taxon>Thermoactinomycetaceae</taxon>
        <taxon>Paenactinomyces</taxon>
    </lineage>
</organism>
<keyword evidence="3" id="KW-0378">Hydrolase</keyword>
<evidence type="ECO:0000256" key="2">
    <source>
        <dbReference type="ARBA" id="ARBA00022670"/>
    </source>
</evidence>
<dbReference type="Gene3D" id="3.90.1720.10">
    <property type="entry name" value="endopeptidase domain like (from Nostoc punctiforme)"/>
    <property type="match status" value="3"/>
</dbReference>
<dbReference type="PROSITE" id="PS51935">
    <property type="entry name" value="NLPC_P60"/>
    <property type="match status" value="3"/>
</dbReference>
<keyword evidence="2" id="KW-0645">Protease</keyword>
<evidence type="ECO:0000256" key="1">
    <source>
        <dbReference type="ARBA" id="ARBA00007074"/>
    </source>
</evidence>
<dbReference type="PANTHER" id="PTHR47053">
    <property type="entry name" value="MUREIN DD-ENDOPEPTIDASE MEPH-RELATED"/>
    <property type="match status" value="1"/>
</dbReference>
<evidence type="ECO:0000259" key="6">
    <source>
        <dbReference type="PROSITE" id="PS51935"/>
    </source>
</evidence>
<comment type="similarity">
    <text evidence="1">Belongs to the peptidase C40 family.</text>
</comment>
<proteinExistence type="inferred from homology"/>
<reference evidence="7 8" key="1">
    <citation type="submission" date="2020-07" db="EMBL/GenBank/DDBJ databases">
        <authorList>
            <person name="Feng H."/>
        </authorList>
    </citation>
    <scope>NUCLEOTIDE SEQUENCE [LARGE SCALE GENOMIC DNA]</scope>
    <source>
        <strain evidence="8">s-10</strain>
    </source>
</reference>
<dbReference type="PANTHER" id="PTHR47053:SF1">
    <property type="entry name" value="MUREIN DD-ENDOPEPTIDASE MEPH-RELATED"/>
    <property type="match status" value="1"/>
</dbReference>
<comment type="caution">
    <text evidence="7">The sequence shown here is derived from an EMBL/GenBank/DDBJ whole genome shotgun (WGS) entry which is preliminary data.</text>
</comment>
<dbReference type="SUPFAM" id="SSF54001">
    <property type="entry name" value="Cysteine proteinases"/>
    <property type="match status" value="3"/>
</dbReference>
<feature type="chain" id="PRO_5030887359" evidence="5">
    <location>
        <begin position="27"/>
        <end position="465"/>
    </location>
</feature>
<dbReference type="RefSeq" id="WP_181751377.1">
    <property type="nucleotide sequence ID" value="NZ_JACEIQ010000005.1"/>
</dbReference>
<keyword evidence="5" id="KW-0732">Signal</keyword>
<dbReference type="AlphaFoldDB" id="A0A7W1WQR0"/>
<feature type="domain" description="NlpC/P60" evidence="6">
    <location>
        <begin position="47"/>
        <end position="202"/>
    </location>
</feature>
<keyword evidence="8" id="KW-1185">Reference proteome</keyword>
<dbReference type="InterPro" id="IPR038765">
    <property type="entry name" value="Papain-like_cys_pep_sf"/>
</dbReference>
<gene>
    <name evidence="7" type="ORF">H1191_07465</name>
</gene>
<accession>A0A7W1WQR0</accession>
<feature type="signal peptide" evidence="5">
    <location>
        <begin position="1"/>
        <end position="26"/>
    </location>
</feature>